<dbReference type="EMBL" id="JASOOY020000015">
    <property type="protein sequence ID" value="MEO3716919.1"/>
    <property type="molecule type" value="Genomic_DNA"/>
</dbReference>
<dbReference type="Proteomes" id="UP001223646">
    <property type="component" value="Unassembled WGS sequence"/>
</dbReference>
<proteinExistence type="predicted"/>
<dbReference type="AlphaFoldDB" id="A0AAW9SV17"/>
<dbReference type="RefSeq" id="WP_347658449.1">
    <property type="nucleotide sequence ID" value="NZ_JASOOY020000015.1"/>
</dbReference>
<feature type="region of interest" description="Disordered" evidence="1">
    <location>
        <begin position="183"/>
        <end position="208"/>
    </location>
</feature>
<name>A0AAW9SV17_CORAY</name>
<organism evidence="2 3">
    <name type="scientific">Corynebacterium amycolatum</name>
    <dbReference type="NCBI Taxonomy" id="43765"/>
    <lineage>
        <taxon>Bacteria</taxon>
        <taxon>Bacillati</taxon>
        <taxon>Actinomycetota</taxon>
        <taxon>Actinomycetes</taxon>
        <taxon>Mycobacteriales</taxon>
        <taxon>Corynebacteriaceae</taxon>
        <taxon>Corynebacterium</taxon>
    </lineage>
</organism>
<dbReference type="Pfam" id="PF25681">
    <property type="entry name" value="Phage_TTP_17"/>
    <property type="match status" value="1"/>
</dbReference>
<evidence type="ECO:0008006" key="4">
    <source>
        <dbReference type="Google" id="ProtNLM"/>
    </source>
</evidence>
<comment type="caution">
    <text evidence="2">The sequence shown here is derived from an EMBL/GenBank/DDBJ whole genome shotgun (WGS) entry which is preliminary data.</text>
</comment>
<accession>A0AAW9SV17</accession>
<evidence type="ECO:0000313" key="2">
    <source>
        <dbReference type="EMBL" id="MEO3716919.1"/>
    </source>
</evidence>
<reference evidence="2" key="2">
    <citation type="submission" date="2024-05" db="EMBL/GenBank/DDBJ databases">
        <authorList>
            <person name="Wolfe A."/>
        </authorList>
    </citation>
    <scope>NUCLEOTIDE SEQUENCE</scope>
    <source>
        <strain evidence="2">UMB1064</strain>
    </source>
</reference>
<dbReference type="InterPro" id="IPR058154">
    <property type="entry name" value="Bxb1_TTP-like"/>
</dbReference>
<sequence length="208" mass="22162">MALGNTKNVLAGIPDGAGGLWVKDLIEDPAQYPKAGADLKADGWTHVGFISEDGVTEANERDTEKVKAWGGDTVRVLQNDHTQTFGFSFFELGNPEVLKLIYGDENVTVGSDGKVEVKQNSKVLPHKSFMIQVLDGATKIDKFIPDGQIIETGELQMTHSAAMSVEVTVEAFVDKKGNKVYTTQSTAAAPAGGAETSGRDTGSETSDQ</sequence>
<reference evidence="2" key="1">
    <citation type="submission" date="2023-05" db="EMBL/GenBank/DDBJ databases">
        <authorList>
            <person name="Du J."/>
        </authorList>
    </citation>
    <scope>NUCLEOTIDE SEQUENCE</scope>
    <source>
        <strain evidence="2">UMB1064</strain>
    </source>
</reference>
<evidence type="ECO:0000313" key="3">
    <source>
        <dbReference type="Proteomes" id="UP001223646"/>
    </source>
</evidence>
<gene>
    <name evidence="2" type="ORF">QP460_004870</name>
</gene>
<evidence type="ECO:0000256" key="1">
    <source>
        <dbReference type="SAM" id="MobiDB-lite"/>
    </source>
</evidence>
<protein>
    <recommendedName>
        <fullName evidence="4">Phage tail protein</fullName>
    </recommendedName>
</protein>